<dbReference type="Proteomes" id="UP000287651">
    <property type="component" value="Unassembled WGS sequence"/>
</dbReference>
<feature type="region of interest" description="Disordered" evidence="1">
    <location>
        <begin position="1"/>
        <end position="26"/>
    </location>
</feature>
<dbReference type="EMBL" id="AMZH03011437">
    <property type="protein sequence ID" value="RRT52883.1"/>
    <property type="molecule type" value="Genomic_DNA"/>
</dbReference>
<organism evidence="2 3">
    <name type="scientific">Ensete ventricosum</name>
    <name type="common">Abyssinian banana</name>
    <name type="synonym">Musa ensete</name>
    <dbReference type="NCBI Taxonomy" id="4639"/>
    <lineage>
        <taxon>Eukaryota</taxon>
        <taxon>Viridiplantae</taxon>
        <taxon>Streptophyta</taxon>
        <taxon>Embryophyta</taxon>
        <taxon>Tracheophyta</taxon>
        <taxon>Spermatophyta</taxon>
        <taxon>Magnoliopsida</taxon>
        <taxon>Liliopsida</taxon>
        <taxon>Zingiberales</taxon>
        <taxon>Musaceae</taxon>
        <taxon>Ensete</taxon>
    </lineage>
</organism>
<comment type="caution">
    <text evidence="2">The sequence shown here is derived from an EMBL/GenBank/DDBJ whole genome shotgun (WGS) entry which is preliminary data.</text>
</comment>
<dbReference type="AlphaFoldDB" id="A0A426YMD7"/>
<evidence type="ECO:0000313" key="3">
    <source>
        <dbReference type="Proteomes" id="UP000287651"/>
    </source>
</evidence>
<accession>A0A426YMD7</accession>
<name>A0A426YMD7_ENSVE</name>
<gene>
    <name evidence="2" type="ORF">B296_00050196</name>
</gene>
<protein>
    <submittedName>
        <fullName evidence="2">Uncharacterized protein</fullName>
    </submittedName>
</protein>
<evidence type="ECO:0000313" key="2">
    <source>
        <dbReference type="EMBL" id="RRT52883.1"/>
    </source>
</evidence>
<proteinExistence type="predicted"/>
<feature type="non-terminal residue" evidence="2">
    <location>
        <position position="1"/>
    </location>
</feature>
<evidence type="ECO:0000256" key="1">
    <source>
        <dbReference type="SAM" id="MobiDB-lite"/>
    </source>
</evidence>
<feature type="compositionally biased region" description="Basic and acidic residues" evidence="1">
    <location>
        <begin position="9"/>
        <end position="18"/>
    </location>
</feature>
<reference evidence="2 3" key="1">
    <citation type="journal article" date="2014" name="Agronomy (Basel)">
        <title>A Draft Genome Sequence for Ensete ventricosum, the Drought-Tolerant Tree Against Hunger.</title>
        <authorList>
            <person name="Harrison J."/>
            <person name="Moore K.A."/>
            <person name="Paszkiewicz K."/>
            <person name="Jones T."/>
            <person name="Grant M."/>
            <person name="Ambacheew D."/>
            <person name="Muzemil S."/>
            <person name="Studholme D.J."/>
        </authorList>
    </citation>
    <scope>NUCLEOTIDE SEQUENCE [LARGE SCALE GENOMIC DNA]</scope>
</reference>
<sequence>GGGAPGGFGEHEGAHDDPDLSSSAGDGLSDEVIQKITKQVCGFLNISVILIYVNLVDKILKILHAFVEYETVEDAEKAVSMIGSIFHRFSTFSKPQSYTYILLLSCRLRNSTMKRIGEVDSELECSLNFW</sequence>